<accession>A0A1B2DLJ2</accession>
<evidence type="ECO:0000313" key="2">
    <source>
        <dbReference type="EMBL" id="ANY68590.1"/>
    </source>
</evidence>
<keyword evidence="1" id="KW-1133">Transmembrane helix</keyword>
<sequence>MSVEQQPPKKKPIALAITIVLLVCSLNGNMFLYSQYLSNIQEKKYETGQRVASDAIGAVAFYNAILPELEKLGKSTELLGRNEAKFSAGAAFRNVDHVLGFLKEAHQYNGTEFAADKLEAYFNAVQQSLAKIGGHEGALTAAEQDYLAKLQEAFHLQLEAVTAFNADALESRSLSIQIGNGYNNWLEIADKLEQAIDDHTDVKLQ</sequence>
<keyword evidence="1" id="KW-0812">Transmembrane</keyword>
<dbReference type="RefSeq" id="WP_099519704.1">
    <property type="nucleotide sequence ID" value="NZ_CP016808.1"/>
</dbReference>
<dbReference type="AlphaFoldDB" id="A0A1B2DLJ2"/>
<protein>
    <submittedName>
        <fullName evidence="2">Uncharacterized protein</fullName>
    </submittedName>
</protein>
<keyword evidence="1" id="KW-0472">Membrane</keyword>
<dbReference type="EMBL" id="CP016808">
    <property type="protein sequence ID" value="ANY68590.1"/>
    <property type="molecule type" value="Genomic_DNA"/>
</dbReference>
<organism evidence="2">
    <name type="scientific">Paenibacillus sp. BIHB 4019</name>
    <dbReference type="NCBI Taxonomy" id="1870819"/>
    <lineage>
        <taxon>Bacteria</taxon>
        <taxon>Bacillati</taxon>
        <taxon>Bacillota</taxon>
        <taxon>Bacilli</taxon>
        <taxon>Bacillales</taxon>
        <taxon>Paenibacillaceae</taxon>
        <taxon>Paenibacillus</taxon>
    </lineage>
</organism>
<reference evidence="2" key="1">
    <citation type="submission" date="2016-08" db="EMBL/GenBank/DDBJ databases">
        <title>Complete Genome Seqeunce of Paenibacillus sp. BIHB 4019 from tea rhizoplane.</title>
        <authorList>
            <person name="Thakur R."/>
            <person name="Swarnkar M.K."/>
            <person name="Gulati A."/>
        </authorList>
    </citation>
    <scope>NUCLEOTIDE SEQUENCE [LARGE SCALE GENOMIC DNA]</scope>
    <source>
        <strain evidence="2">BIHB4019</strain>
    </source>
</reference>
<proteinExistence type="predicted"/>
<gene>
    <name evidence="2" type="ORF">BBD42_20510</name>
</gene>
<feature type="transmembrane region" description="Helical" evidence="1">
    <location>
        <begin position="12"/>
        <end position="33"/>
    </location>
</feature>
<evidence type="ECO:0000256" key="1">
    <source>
        <dbReference type="SAM" id="Phobius"/>
    </source>
</evidence>
<name>A0A1B2DLJ2_9BACL</name>